<gene>
    <name evidence="2" type="ORF">AGRA3207_003162</name>
</gene>
<reference evidence="2" key="1">
    <citation type="submission" date="2020-07" db="EMBL/GenBank/DDBJ databases">
        <authorList>
            <person name="Tarantini F.S."/>
            <person name="Hong K.W."/>
            <person name="Chan K.G."/>
        </authorList>
    </citation>
    <scope>NUCLEOTIDE SEQUENCE</scope>
    <source>
        <strain evidence="2">32-07</strain>
    </source>
</reference>
<proteinExistence type="predicted"/>
<accession>A0ABX8QTY9</accession>
<dbReference type="Proteomes" id="UP001049518">
    <property type="component" value="Chromosome"/>
</dbReference>
<name>A0ABX8QTY9_9ACTN</name>
<dbReference type="EMBL" id="CP059572">
    <property type="protein sequence ID" value="QXJ22200.1"/>
    <property type="molecule type" value="Genomic_DNA"/>
</dbReference>
<evidence type="ECO:0000313" key="2">
    <source>
        <dbReference type="EMBL" id="QXJ22200.1"/>
    </source>
</evidence>
<feature type="compositionally biased region" description="Basic and acidic residues" evidence="1">
    <location>
        <begin position="184"/>
        <end position="194"/>
    </location>
</feature>
<organism evidence="2 3">
    <name type="scientific">Actinomadura graeca</name>
    <dbReference type="NCBI Taxonomy" id="2750812"/>
    <lineage>
        <taxon>Bacteria</taxon>
        <taxon>Bacillati</taxon>
        <taxon>Actinomycetota</taxon>
        <taxon>Actinomycetes</taxon>
        <taxon>Streptosporangiales</taxon>
        <taxon>Thermomonosporaceae</taxon>
        <taxon>Actinomadura</taxon>
    </lineage>
</organism>
<evidence type="ECO:0000256" key="1">
    <source>
        <dbReference type="SAM" id="MobiDB-lite"/>
    </source>
</evidence>
<feature type="compositionally biased region" description="Acidic residues" evidence="1">
    <location>
        <begin position="167"/>
        <end position="179"/>
    </location>
</feature>
<sequence>MAKVKREHNGHDKAAGAELLSSQEYAVEHRYDASGLTFGAASCGGPVEGLEQHVCMGLNACNAFDVDTNALMAGTGNCATVRHVCHGEGQCRGQGGCGYAGNDEQQWRPGEQACRFNGSCASPVNVGRVFSNGPMKGKSVWLQARRLMEDRMYRAGLAFGPSPGEGIPDDMIPEYDVDTGNDLPDPKVKGDGRRARAGNGSRKAGTGKAGTGKAASGKTASGKATSRKAASGKSGKGASGKGR</sequence>
<feature type="compositionally biased region" description="Gly residues" evidence="1">
    <location>
        <begin position="234"/>
        <end position="243"/>
    </location>
</feature>
<protein>
    <submittedName>
        <fullName evidence="2">Uncharacterized protein</fullName>
    </submittedName>
</protein>
<keyword evidence="3" id="KW-1185">Reference proteome</keyword>
<feature type="compositionally biased region" description="Low complexity" evidence="1">
    <location>
        <begin position="203"/>
        <end position="233"/>
    </location>
</feature>
<feature type="region of interest" description="Disordered" evidence="1">
    <location>
        <begin position="158"/>
        <end position="243"/>
    </location>
</feature>
<evidence type="ECO:0000313" key="3">
    <source>
        <dbReference type="Proteomes" id="UP001049518"/>
    </source>
</evidence>
<dbReference type="RefSeq" id="WP_231335406.1">
    <property type="nucleotide sequence ID" value="NZ_CP059572.1"/>
</dbReference>